<name>A0A835MZ13_9ROSI</name>
<evidence type="ECO:0000259" key="3">
    <source>
        <dbReference type="PROSITE" id="PS50158"/>
    </source>
</evidence>
<sequence length="181" mass="20237">MSNFTKEASSSRSPISTTGVVPPGAPRNPYSRSASNKCYQCGQPGHYSNQCLKRGVMNLIEQGENTDIGVKRIKDEIEDLYEEEEITSSDKGELLSHMMGADTKITITCHFQFSIGRNYIDEITCDVVKMDACHMILGRPWQYDMDATYRGQDNVYVFMSGGQKVVLSPLNEDFSVTKLKA</sequence>
<keyword evidence="1" id="KW-0863">Zinc-finger</keyword>
<organism evidence="4 5">
    <name type="scientific">Salix dunnii</name>
    <dbReference type="NCBI Taxonomy" id="1413687"/>
    <lineage>
        <taxon>Eukaryota</taxon>
        <taxon>Viridiplantae</taxon>
        <taxon>Streptophyta</taxon>
        <taxon>Embryophyta</taxon>
        <taxon>Tracheophyta</taxon>
        <taxon>Spermatophyta</taxon>
        <taxon>Magnoliopsida</taxon>
        <taxon>eudicotyledons</taxon>
        <taxon>Gunneridae</taxon>
        <taxon>Pentapetalae</taxon>
        <taxon>rosids</taxon>
        <taxon>fabids</taxon>
        <taxon>Malpighiales</taxon>
        <taxon>Salicaceae</taxon>
        <taxon>Saliceae</taxon>
        <taxon>Salix</taxon>
    </lineage>
</organism>
<evidence type="ECO:0000256" key="1">
    <source>
        <dbReference type="PROSITE-ProRule" id="PRU00047"/>
    </source>
</evidence>
<dbReference type="SMART" id="SM00343">
    <property type="entry name" value="ZnF_C2HC"/>
    <property type="match status" value="1"/>
</dbReference>
<dbReference type="Proteomes" id="UP000657918">
    <property type="component" value="Unassembled WGS sequence"/>
</dbReference>
<dbReference type="InterPro" id="IPR036875">
    <property type="entry name" value="Znf_CCHC_sf"/>
</dbReference>
<dbReference type="GO" id="GO:0003676">
    <property type="term" value="F:nucleic acid binding"/>
    <property type="evidence" value="ECO:0007669"/>
    <property type="project" value="InterPro"/>
</dbReference>
<evidence type="ECO:0000313" key="4">
    <source>
        <dbReference type="EMBL" id="KAF9678696.1"/>
    </source>
</evidence>
<dbReference type="PANTHER" id="PTHR35046:SF9">
    <property type="entry name" value="RNA-DIRECTED DNA POLYMERASE"/>
    <property type="match status" value="1"/>
</dbReference>
<evidence type="ECO:0000313" key="5">
    <source>
        <dbReference type="Proteomes" id="UP000657918"/>
    </source>
</evidence>
<feature type="region of interest" description="Disordered" evidence="2">
    <location>
        <begin position="1"/>
        <end position="31"/>
    </location>
</feature>
<proteinExistence type="predicted"/>
<keyword evidence="1" id="KW-0479">Metal-binding</keyword>
<evidence type="ECO:0000256" key="2">
    <source>
        <dbReference type="SAM" id="MobiDB-lite"/>
    </source>
</evidence>
<feature type="domain" description="CCHC-type" evidence="3">
    <location>
        <begin position="37"/>
        <end position="51"/>
    </location>
</feature>
<keyword evidence="1" id="KW-0862">Zinc</keyword>
<dbReference type="EMBL" id="JADGMS010000007">
    <property type="protein sequence ID" value="KAF9678696.1"/>
    <property type="molecule type" value="Genomic_DNA"/>
</dbReference>
<comment type="caution">
    <text evidence="4">The sequence shown here is derived from an EMBL/GenBank/DDBJ whole genome shotgun (WGS) entry which is preliminary data.</text>
</comment>
<protein>
    <recommendedName>
        <fullName evidence="3">CCHC-type domain-containing protein</fullName>
    </recommendedName>
</protein>
<dbReference type="PANTHER" id="PTHR35046">
    <property type="entry name" value="ZINC KNUCKLE (CCHC-TYPE) FAMILY PROTEIN"/>
    <property type="match status" value="1"/>
</dbReference>
<keyword evidence="5" id="KW-1185">Reference proteome</keyword>
<dbReference type="Pfam" id="PF00098">
    <property type="entry name" value="zf-CCHC"/>
    <property type="match status" value="1"/>
</dbReference>
<dbReference type="AlphaFoldDB" id="A0A835MZ13"/>
<accession>A0A835MZ13</accession>
<reference evidence="4 5" key="1">
    <citation type="submission" date="2020-10" db="EMBL/GenBank/DDBJ databases">
        <title>Plant Genome Project.</title>
        <authorList>
            <person name="Zhang R.-G."/>
        </authorList>
    </citation>
    <scope>NUCLEOTIDE SEQUENCE [LARGE SCALE GENOMIC DNA]</scope>
    <source>
        <strain evidence="4">FAFU-HL-1</strain>
        <tissue evidence="4">Leaf</tissue>
    </source>
</reference>
<gene>
    <name evidence="4" type="ORF">SADUNF_Sadunf07G0061900</name>
</gene>
<dbReference type="GO" id="GO:0008270">
    <property type="term" value="F:zinc ion binding"/>
    <property type="evidence" value="ECO:0007669"/>
    <property type="project" value="UniProtKB-KW"/>
</dbReference>
<dbReference type="PROSITE" id="PS50158">
    <property type="entry name" value="ZF_CCHC"/>
    <property type="match status" value="1"/>
</dbReference>
<dbReference type="InterPro" id="IPR001878">
    <property type="entry name" value="Znf_CCHC"/>
</dbReference>
<dbReference type="SUPFAM" id="SSF57756">
    <property type="entry name" value="Retrovirus zinc finger-like domains"/>
    <property type="match status" value="1"/>
</dbReference>
<dbReference type="OrthoDB" id="1712633at2759"/>
<dbReference type="Gene3D" id="4.10.60.10">
    <property type="entry name" value="Zinc finger, CCHC-type"/>
    <property type="match status" value="1"/>
</dbReference>
<feature type="compositionally biased region" description="Polar residues" evidence="2">
    <location>
        <begin position="1"/>
        <end position="19"/>
    </location>
</feature>